<gene>
    <name evidence="3" type="ORF">OG327_01090</name>
</gene>
<evidence type="ECO:0000259" key="2">
    <source>
        <dbReference type="Pfam" id="PF01966"/>
    </source>
</evidence>
<sequence length="196" mass="20990">MPTDDPLSRALDAPGEPPLRPLPPNVAALLRTLAAPPRLAAHLRLVHDVAYELAHWLAGYCPGLAVDRDAVLFGAATHDIGKAVHTEALRAPGSAHEPAGRRLLLAHGFSEREARFAATHAAWAEAGVSVEELLVSVADKVWKGKRVQELEDLLVARLCEATGAEPWAAYLDLDEVLGRIAEDADARLGFQALFPA</sequence>
<feature type="region of interest" description="Disordered" evidence="1">
    <location>
        <begin position="1"/>
        <end position="21"/>
    </location>
</feature>
<reference evidence="3" key="1">
    <citation type="submission" date="2022-10" db="EMBL/GenBank/DDBJ databases">
        <title>The complete genomes of actinobacterial strains from the NBC collection.</title>
        <authorList>
            <person name="Joergensen T.S."/>
            <person name="Alvarez Arevalo M."/>
            <person name="Sterndorff E.B."/>
            <person name="Faurdal D."/>
            <person name="Vuksanovic O."/>
            <person name="Mourched A.-S."/>
            <person name="Charusanti P."/>
            <person name="Shaw S."/>
            <person name="Blin K."/>
            <person name="Weber T."/>
        </authorList>
    </citation>
    <scope>NUCLEOTIDE SEQUENCE</scope>
    <source>
        <strain evidence="3">NBC_00049</strain>
    </source>
</reference>
<accession>A0AAU2JJ36</accession>
<dbReference type="SUPFAM" id="SSF109604">
    <property type="entry name" value="HD-domain/PDEase-like"/>
    <property type="match status" value="1"/>
</dbReference>
<dbReference type="Pfam" id="PF01966">
    <property type="entry name" value="HD"/>
    <property type="match status" value="1"/>
</dbReference>
<evidence type="ECO:0000313" key="3">
    <source>
        <dbReference type="EMBL" id="WTU72037.1"/>
    </source>
</evidence>
<dbReference type="InterPro" id="IPR006674">
    <property type="entry name" value="HD_domain"/>
</dbReference>
<dbReference type="AlphaFoldDB" id="A0AAU2JJ36"/>
<protein>
    <submittedName>
        <fullName evidence="3">HD domain-containing protein</fullName>
    </submittedName>
</protein>
<name>A0AAU2JJ36_9ACTN</name>
<dbReference type="EMBL" id="CP108264">
    <property type="protein sequence ID" value="WTU72037.1"/>
    <property type="molecule type" value="Genomic_DNA"/>
</dbReference>
<feature type="domain" description="HD" evidence="2">
    <location>
        <begin position="52"/>
        <end position="141"/>
    </location>
</feature>
<proteinExistence type="predicted"/>
<evidence type="ECO:0000256" key="1">
    <source>
        <dbReference type="SAM" id="MobiDB-lite"/>
    </source>
</evidence>
<dbReference type="Gene3D" id="1.10.3210.10">
    <property type="entry name" value="Hypothetical protein af1432"/>
    <property type="match status" value="1"/>
</dbReference>
<organism evidence="3">
    <name type="scientific">Streptomyces sp. NBC_00049</name>
    <dbReference type="NCBI Taxonomy" id="2903617"/>
    <lineage>
        <taxon>Bacteria</taxon>
        <taxon>Bacillati</taxon>
        <taxon>Actinomycetota</taxon>
        <taxon>Actinomycetes</taxon>
        <taxon>Kitasatosporales</taxon>
        <taxon>Streptomycetaceae</taxon>
        <taxon>Streptomyces</taxon>
    </lineage>
</organism>